<dbReference type="EMBL" id="CP053586">
    <property type="protein sequence ID" value="WNZ25529.1"/>
    <property type="molecule type" value="Genomic_DNA"/>
</dbReference>
<feature type="transmembrane region" description="Helical" evidence="1">
    <location>
        <begin position="75"/>
        <end position="95"/>
    </location>
</feature>
<evidence type="ECO:0000313" key="2">
    <source>
        <dbReference type="EMBL" id="WNZ25529.1"/>
    </source>
</evidence>
<keyword evidence="1" id="KW-0812">Transmembrane</keyword>
<reference evidence="2" key="1">
    <citation type="submission" date="2020-05" db="EMBL/GenBank/DDBJ databases">
        <authorList>
            <person name="Zhu T."/>
            <person name="Keshari N."/>
            <person name="Lu X."/>
        </authorList>
    </citation>
    <scope>NUCLEOTIDE SEQUENCE</scope>
    <source>
        <strain evidence="2">NK1-12</strain>
    </source>
</reference>
<organism evidence="2">
    <name type="scientific">Leptolyngbya sp. NK1-12</name>
    <dbReference type="NCBI Taxonomy" id="2547451"/>
    <lineage>
        <taxon>Bacteria</taxon>
        <taxon>Bacillati</taxon>
        <taxon>Cyanobacteriota</taxon>
        <taxon>Cyanophyceae</taxon>
        <taxon>Leptolyngbyales</taxon>
        <taxon>Leptolyngbyaceae</taxon>
        <taxon>Leptolyngbya group</taxon>
        <taxon>Leptolyngbya</taxon>
    </lineage>
</organism>
<proteinExistence type="predicted"/>
<keyword evidence="1" id="KW-1133">Transmembrane helix</keyword>
<accession>A0AA97AIG2</accession>
<feature type="transmembrane region" description="Helical" evidence="1">
    <location>
        <begin position="47"/>
        <end position="68"/>
    </location>
</feature>
<dbReference type="AlphaFoldDB" id="A0AA97AIG2"/>
<evidence type="ECO:0000256" key="1">
    <source>
        <dbReference type="SAM" id="Phobius"/>
    </source>
</evidence>
<dbReference type="RefSeq" id="WP_316431685.1">
    <property type="nucleotide sequence ID" value="NZ_CP053586.1"/>
</dbReference>
<protein>
    <submittedName>
        <fullName evidence="2">Uncharacterized protein</fullName>
    </submittedName>
</protein>
<sequence>MNRFLLAAAVMSLITFLAHLFLGGHDIVNPLLKVSELQDIPKLTAYYGWHIVTLLLFAMTCAYAYVAFVQPDVPLTVMLTSMAAACALLSIGLIVTRQLQPLDYPQWALFLPIALFGVLGLTSA</sequence>
<gene>
    <name evidence="2" type="ORF">HJG54_23560</name>
</gene>
<feature type="transmembrane region" description="Helical" evidence="1">
    <location>
        <begin position="107"/>
        <end position="123"/>
    </location>
</feature>
<keyword evidence="1" id="KW-0472">Membrane</keyword>
<name>A0AA97AIG2_9CYAN</name>